<accession>A0A2I0J5Y7</accession>
<comment type="caution">
    <text evidence="2">The sequence shown here is derived from an EMBL/GenBank/DDBJ whole genome shotgun (WGS) entry which is preliminary data.</text>
</comment>
<sequence length="153" mass="16541">MLNGTQLGGQSIRLSWGRSPSNKQVQPEQGQWNGGYYGYPQGYETYGYAPPPQDLNMYYGGYPGYNYQQPASYQQPQQTLILKKDDVWGSPFDSSTASPAALPASLHHCHCRLSDGTLGTVLESKRPNLALVRSDSASQAKSSSGAHGAALVL</sequence>
<dbReference type="Proteomes" id="UP000233551">
    <property type="component" value="Unassembled WGS sequence"/>
</dbReference>
<gene>
    <name evidence="2" type="ORF">CRG98_027957</name>
</gene>
<name>A0A2I0J5Y7_PUNGR</name>
<proteinExistence type="predicted"/>
<dbReference type="AlphaFoldDB" id="A0A2I0J5Y7"/>
<reference evidence="2 3" key="1">
    <citation type="submission" date="2017-11" db="EMBL/GenBank/DDBJ databases">
        <title>De-novo sequencing of pomegranate (Punica granatum L.) genome.</title>
        <authorList>
            <person name="Akparov Z."/>
            <person name="Amiraslanov A."/>
            <person name="Hajiyeva S."/>
            <person name="Abbasov M."/>
            <person name="Kaur K."/>
            <person name="Hamwieh A."/>
            <person name="Solovyev V."/>
            <person name="Salamov A."/>
            <person name="Braich B."/>
            <person name="Kosarev P."/>
            <person name="Mahmoud A."/>
            <person name="Hajiyev E."/>
            <person name="Babayeva S."/>
            <person name="Izzatullayeva V."/>
            <person name="Mammadov A."/>
            <person name="Mammadov A."/>
            <person name="Sharifova S."/>
            <person name="Ojaghi J."/>
            <person name="Eynullazada K."/>
            <person name="Bayramov B."/>
            <person name="Abdulazimova A."/>
            <person name="Shahmuradov I."/>
        </authorList>
    </citation>
    <scope>NUCLEOTIDE SEQUENCE [LARGE SCALE GENOMIC DNA]</scope>
    <source>
        <strain evidence="3">cv. AG2017</strain>
        <tissue evidence="2">Leaf</tissue>
    </source>
</reference>
<keyword evidence="3" id="KW-1185">Reference proteome</keyword>
<feature type="region of interest" description="Disordered" evidence="1">
    <location>
        <begin position="1"/>
        <end position="29"/>
    </location>
</feature>
<evidence type="ECO:0000256" key="1">
    <source>
        <dbReference type="SAM" id="MobiDB-lite"/>
    </source>
</evidence>
<organism evidence="2 3">
    <name type="scientific">Punica granatum</name>
    <name type="common">Pomegranate</name>
    <dbReference type="NCBI Taxonomy" id="22663"/>
    <lineage>
        <taxon>Eukaryota</taxon>
        <taxon>Viridiplantae</taxon>
        <taxon>Streptophyta</taxon>
        <taxon>Embryophyta</taxon>
        <taxon>Tracheophyta</taxon>
        <taxon>Spermatophyta</taxon>
        <taxon>Magnoliopsida</taxon>
        <taxon>eudicotyledons</taxon>
        <taxon>Gunneridae</taxon>
        <taxon>Pentapetalae</taxon>
        <taxon>rosids</taxon>
        <taxon>malvids</taxon>
        <taxon>Myrtales</taxon>
        <taxon>Lythraceae</taxon>
        <taxon>Punica</taxon>
    </lineage>
</organism>
<evidence type="ECO:0000313" key="3">
    <source>
        <dbReference type="Proteomes" id="UP000233551"/>
    </source>
</evidence>
<evidence type="ECO:0000313" key="2">
    <source>
        <dbReference type="EMBL" id="PKI51655.1"/>
    </source>
</evidence>
<protein>
    <recommendedName>
        <fullName evidence="4">RRM domain-containing protein</fullName>
    </recommendedName>
</protein>
<dbReference type="STRING" id="22663.A0A2I0J5Y7"/>
<evidence type="ECO:0008006" key="4">
    <source>
        <dbReference type="Google" id="ProtNLM"/>
    </source>
</evidence>
<dbReference type="EMBL" id="PGOL01002001">
    <property type="protein sequence ID" value="PKI51655.1"/>
    <property type="molecule type" value="Genomic_DNA"/>
</dbReference>